<organism evidence="4 5">
    <name type="scientific">Mycobacterium deserti</name>
    <dbReference type="NCBI Taxonomy" id="2978347"/>
    <lineage>
        <taxon>Bacteria</taxon>
        <taxon>Bacillati</taxon>
        <taxon>Actinomycetota</taxon>
        <taxon>Actinomycetes</taxon>
        <taxon>Mycobacteriales</taxon>
        <taxon>Mycobacteriaceae</taxon>
        <taxon>Mycobacterium</taxon>
    </lineage>
</organism>
<dbReference type="InterPro" id="IPR003399">
    <property type="entry name" value="Mce/MlaD"/>
</dbReference>
<evidence type="ECO:0000313" key="5">
    <source>
        <dbReference type="Proteomes" id="UP001206639"/>
    </source>
</evidence>
<dbReference type="EMBL" id="JAODWD010000005">
    <property type="protein sequence ID" value="MCT7661199.1"/>
    <property type="molecule type" value="Genomic_DNA"/>
</dbReference>
<gene>
    <name evidence="4" type="ORF">N4S67_22595</name>
</gene>
<evidence type="ECO:0000313" key="4">
    <source>
        <dbReference type="EMBL" id="MCT7661199.1"/>
    </source>
</evidence>
<evidence type="ECO:0000259" key="2">
    <source>
        <dbReference type="Pfam" id="PF02470"/>
    </source>
</evidence>
<protein>
    <submittedName>
        <fullName evidence="4">MCE family protein</fullName>
    </submittedName>
</protein>
<feature type="compositionally biased region" description="Pro residues" evidence="1">
    <location>
        <begin position="414"/>
        <end position="428"/>
    </location>
</feature>
<feature type="region of interest" description="Disordered" evidence="1">
    <location>
        <begin position="380"/>
        <end position="461"/>
    </location>
</feature>
<dbReference type="Proteomes" id="UP001206639">
    <property type="component" value="Unassembled WGS sequence"/>
</dbReference>
<dbReference type="PANTHER" id="PTHR33371:SF4">
    <property type="entry name" value="INTERMEMBRANE PHOSPHOLIPID TRANSPORT SYSTEM BINDING PROTEIN MLAD"/>
    <property type="match status" value="1"/>
</dbReference>
<accession>A0ABT2MFY7</accession>
<comment type="caution">
    <text evidence="4">The sequence shown here is derived from an EMBL/GenBank/DDBJ whole genome shotgun (WGS) entry which is preliminary data.</text>
</comment>
<name>A0ABT2MFY7_9MYCO</name>
<dbReference type="NCBIfam" id="TIGR00996">
    <property type="entry name" value="Mtu_fam_mce"/>
    <property type="match status" value="1"/>
</dbReference>
<evidence type="ECO:0000259" key="3">
    <source>
        <dbReference type="Pfam" id="PF11887"/>
    </source>
</evidence>
<dbReference type="Pfam" id="PF02470">
    <property type="entry name" value="MlaD"/>
    <property type="match status" value="1"/>
</dbReference>
<evidence type="ECO:0000256" key="1">
    <source>
        <dbReference type="SAM" id="MobiDB-lite"/>
    </source>
</evidence>
<dbReference type="Pfam" id="PF11887">
    <property type="entry name" value="Mce4_CUP1"/>
    <property type="match status" value="1"/>
</dbReference>
<feature type="domain" description="Mce/MlaD" evidence="2">
    <location>
        <begin position="35"/>
        <end position="107"/>
    </location>
</feature>
<feature type="compositionally biased region" description="Low complexity" evidence="1">
    <location>
        <begin position="429"/>
        <end position="439"/>
    </location>
</feature>
<dbReference type="RefSeq" id="WP_260995237.1">
    <property type="nucleotide sequence ID" value="NZ_JAODWD010000005.1"/>
</dbReference>
<feature type="domain" description="Mammalian cell entry C-terminal" evidence="3">
    <location>
        <begin position="115"/>
        <end position="289"/>
    </location>
</feature>
<sequence>MRPRNRRVALTATLLVLLLAASALLVRGAFFAPATLTAYFVKATAIYPGDEVRVAGVKVGLIESIEPDGPQVKVTMAVDRDVPIPADAKAVIVAPNLIAARYVALTPAYETSGPTMPAGAAIPIGRTAIPVEWDQVKEQLTRLATELGTGTDESGTAAARFIDSAATAMDGNAAKLRTTLTQLSQAGRILADGSGNITDIIENLATFIGALRDSNTQIVQFQDRFATLTSVLDGSRSDLDAALTNVAEVVDDVQRFVRGSRDQTVEQVQRLTNVTQVIVDHQRDLEQLLHVGPTGIANTLNFFDPRDGGIVGTFAFANFANPMHLVCGAIAAVENVTSAESANLCAKYLGPALATMNFNYLPLPVNPFLAAVPPPQDYIYTEPRLAPGGEGPEPGPPEAPPAVSAYTGFQNDVPAPPGYGPPAPPPFQPTTLPDLMLPPTITPPGPPLPAEAPTPHGSPPS</sequence>
<dbReference type="InterPro" id="IPR024516">
    <property type="entry name" value="Mce_C"/>
</dbReference>
<dbReference type="InterPro" id="IPR052336">
    <property type="entry name" value="MlaD_Phospholipid_Transporter"/>
</dbReference>
<reference evidence="5" key="1">
    <citation type="submission" date="2023-07" db="EMBL/GenBank/DDBJ databases">
        <authorList>
            <person name="Deng Y."/>
            <person name="Zhang Y.-Q."/>
        </authorList>
    </citation>
    <scope>NUCLEOTIDE SEQUENCE [LARGE SCALE GENOMIC DNA]</scope>
    <source>
        <strain evidence="5">CPCC 205710</strain>
    </source>
</reference>
<feature type="compositionally biased region" description="Pro residues" evidence="1">
    <location>
        <begin position="440"/>
        <end position="461"/>
    </location>
</feature>
<dbReference type="PANTHER" id="PTHR33371">
    <property type="entry name" value="INTERMEMBRANE PHOSPHOLIPID TRANSPORT SYSTEM BINDING PROTEIN MLAD-RELATED"/>
    <property type="match status" value="1"/>
</dbReference>
<proteinExistence type="predicted"/>
<dbReference type="InterPro" id="IPR005693">
    <property type="entry name" value="Mce"/>
</dbReference>
<keyword evidence="5" id="KW-1185">Reference proteome</keyword>